<dbReference type="AlphaFoldDB" id="A0A8T2MA93"/>
<gene>
    <name evidence="3" type="ORF">AMEX_G11275</name>
    <name evidence="2" type="ORF">AMEX_G21942</name>
    <name evidence="4" type="ORF">AMEX_G7846</name>
</gene>
<dbReference type="EMBL" id="JAICCE010000019">
    <property type="protein sequence ID" value="KAG9263803.1"/>
    <property type="molecule type" value="Genomic_DNA"/>
</dbReference>
<organism evidence="4 5">
    <name type="scientific">Astyanax mexicanus</name>
    <name type="common">Blind cave fish</name>
    <name type="synonym">Astyanax fasciatus mexicanus</name>
    <dbReference type="NCBI Taxonomy" id="7994"/>
    <lineage>
        <taxon>Eukaryota</taxon>
        <taxon>Metazoa</taxon>
        <taxon>Chordata</taxon>
        <taxon>Craniata</taxon>
        <taxon>Vertebrata</taxon>
        <taxon>Euteleostomi</taxon>
        <taxon>Actinopterygii</taxon>
        <taxon>Neopterygii</taxon>
        <taxon>Teleostei</taxon>
        <taxon>Ostariophysi</taxon>
        <taxon>Characiformes</taxon>
        <taxon>Characoidei</taxon>
        <taxon>Acestrorhamphidae</taxon>
        <taxon>Acestrorhamphinae</taxon>
        <taxon>Astyanax</taxon>
    </lineage>
</organism>
<dbReference type="InterPro" id="IPR024445">
    <property type="entry name" value="Tnp_ISXO2-like"/>
</dbReference>
<dbReference type="EMBL" id="JAICCE010000005">
    <property type="protein sequence ID" value="KAG9277801.1"/>
    <property type="molecule type" value="Genomic_DNA"/>
</dbReference>
<dbReference type="EMBL" id="JAICCE010000008">
    <property type="protein sequence ID" value="KAG9274364.1"/>
    <property type="molecule type" value="Genomic_DNA"/>
</dbReference>
<evidence type="ECO:0000313" key="4">
    <source>
        <dbReference type="EMBL" id="KAG9277801.1"/>
    </source>
</evidence>
<evidence type="ECO:0000259" key="1">
    <source>
        <dbReference type="SMART" id="SM01126"/>
    </source>
</evidence>
<dbReference type="PANTHER" id="PTHR47163:SF2">
    <property type="entry name" value="SI:DKEY-17M8.2"/>
    <property type="match status" value="1"/>
</dbReference>
<accession>A0A8T2MA93</accession>
<dbReference type="PANTHER" id="PTHR47163">
    <property type="entry name" value="DDE_TNP_IS1595 DOMAIN-CONTAINING PROTEIN"/>
    <property type="match status" value="1"/>
</dbReference>
<dbReference type="Pfam" id="PF12762">
    <property type="entry name" value="DDE_Tnp_IS1595"/>
    <property type="match status" value="1"/>
</dbReference>
<feature type="domain" description="ISXO2-like transposase" evidence="1">
    <location>
        <begin position="147"/>
        <end position="298"/>
    </location>
</feature>
<evidence type="ECO:0000313" key="2">
    <source>
        <dbReference type="EMBL" id="KAG9263803.1"/>
    </source>
</evidence>
<sequence length="323" mass="38511">MTLIQREILGLLRGRDNLRNRCKIVRWMQKKIILPRAMKCNSCKKKMKLHKRFQGDGYQWCCTRNAHHHTDITASVRKGSMFFRSRLSLRQHLEFIYRFSQGLRQRQMDLIEDGIAGSSRTLTKMTSALRKVCISAMTKLRQRGGMRVGGPHHFVMIDESKFSHKRKYNRGRVGSTWRRSKKWVLGILEVGVTTRKPILKIVSKRSSAQMLPVVRHYVRRGTSIITDEWRAYRGLSDLGYDHHTVCHKRHFVHPLTRAHTQHLERAWQKFKVDVWRHRANRNTKLLKQYLKIIEWEHWLAKKHKWGILGRLLHDIRKMYKSHS</sequence>
<dbReference type="InterPro" id="IPR053164">
    <property type="entry name" value="IS1016-like_transposase"/>
</dbReference>
<proteinExistence type="predicted"/>
<reference evidence="4 5" key="1">
    <citation type="submission" date="2021-07" db="EMBL/GenBank/DDBJ databases">
        <authorList>
            <person name="Imarazene B."/>
            <person name="Zahm M."/>
            <person name="Klopp C."/>
            <person name="Cabau C."/>
            <person name="Beille S."/>
            <person name="Jouanno E."/>
            <person name="Castinel A."/>
            <person name="Lluch J."/>
            <person name="Gil L."/>
            <person name="Kuchtly C."/>
            <person name="Lopez Roques C."/>
            <person name="Donnadieu C."/>
            <person name="Parrinello H."/>
            <person name="Journot L."/>
            <person name="Du K."/>
            <person name="Schartl M."/>
            <person name="Retaux S."/>
            <person name="Guiguen Y."/>
        </authorList>
    </citation>
    <scope>NUCLEOTIDE SEQUENCE [LARGE SCALE GENOMIC DNA]</scope>
    <source>
        <strain evidence="4">Pach_M1</strain>
        <tissue evidence="4">Testis</tissue>
    </source>
</reference>
<dbReference type="Proteomes" id="UP000752171">
    <property type="component" value="Unassembled WGS sequence"/>
</dbReference>
<name>A0A8T2MA93_ASTMX</name>
<evidence type="ECO:0000313" key="5">
    <source>
        <dbReference type="Proteomes" id="UP000752171"/>
    </source>
</evidence>
<comment type="caution">
    <text evidence="4">The sequence shown here is derived from an EMBL/GenBank/DDBJ whole genome shotgun (WGS) entry which is preliminary data.</text>
</comment>
<dbReference type="SMART" id="SM01126">
    <property type="entry name" value="DDE_Tnp_IS1595"/>
    <property type="match status" value="1"/>
</dbReference>
<protein>
    <recommendedName>
        <fullName evidence="1">ISXO2-like transposase domain-containing protein</fullName>
    </recommendedName>
</protein>
<evidence type="ECO:0000313" key="3">
    <source>
        <dbReference type="EMBL" id="KAG9274364.1"/>
    </source>
</evidence>